<dbReference type="GO" id="GO:0008168">
    <property type="term" value="F:methyltransferase activity"/>
    <property type="evidence" value="ECO:0007669"/>
    <property type="project" value="UniProtKB-KW"/>
</dbReference>
<keyword evidence="3" id="KW-0472">Membrane</keyword>
<keyword evidence="6" id="KW-1185">Reference proteome</keyword>
<evidence type="ECO:0000313" key="5">
    <source>
        <dbReference type="EMBL" id="MBK1878231.1"/>
    </source>
</evidence>
<name>A0A934RX94_9BACT</name>
<keyword evidence="3" id="KW-0812">Transmembrane</keyword>
<dbReference type="Pfam" id="PF13649">
    <property type="entry name" value="Methyltransf_25"/>
    <property type="match status" value="1"/>
</dbReference>
<comment type="caution">
    <text evidence="5">The sequence shown here is derived from an EMBL/GenBank/DDBJ whole genome shotgun (WGS) entry which is preliminary data.</text>
</comment>
<dbReference type="CDD" id="cd02440">
    <property type="entry name" value="AdoMet_MTases"/>
    <property type="match status" value="1"/>
</dbReference>
<evidence type="ECO:0000256" key="1">
    <source>
        <dbReference type="ARBA" id="ARBA00022603"/>
    </source>
</evidence>
<organism evidence="5 6">
    <name type="scientific">Pelagicoccus mobilis</name>
    <dbReference type="NCBI Taxonomy" id="415221"/>
    <lineage>
        <taxon>Bacteria</taxon>
        <taxon>Pseudomonadati</taxon>
        <taxon>Verrucomicrobiota</taxon>
        <taxon>Opitutia</taxon>
        <taxon>Puniceicoccales</taxon>
        <taxon>Pelagicoccaceae</taxon>
        <taxon>Pelagicoccus</taxon>
    </lineage>
</organism>
<feature type="domain" description="Methyltransferase" evidence="4">
    <location>
        <begin position="178"/>
        <end position="269"/>
    </location>
</feature>
<dbReference type="PANTHER" id="PTHR43861">
    <property type="entry name" value="TRANS-ACONITATE 2-METHYLTRANSFERASE-RELATED"/>
    <property type="match status" value="1"/>
</dbReference>
<dbReference type="PANTHER" id="PTHR43861:SF1">
    <property type="entry name" value="TRANS-ACONITATE 2-METHYLTRANSFERASE"/>
    <property type="match status" value="1"/>
</dbReference>
<evidence type="ECO:0000259" key="4">
    <source>
        <dbReference type="Pfam" id="PF13649"/>
    </source>
</evidence>
<dbReference type="InterPro" id="IPR029063">
    <property type="entry name" value="SAM-dependent_MTases_sf"/>
</dbReference>
<keyword evidence="2" id="KW-0808">Transferase</keyword>
<accession>A0A934RX94</accession>
<dbReference type="RefSeq" id="WP_200356443.1">
    <property type="nucleotide sequence ID" value="NZ_JAENIL010000027.1"/>
</dbReference>
<dbReference type="GO" id="GO:0032259">
    <property type="term" value="P:methylation"/>
    <property type="evidence" value="ECO:0007669"/>
    <property type="project" value="UniProtKB-KW"/>
</dbReference>
<proteinExistence type="predicted"/>
<keyword evidence="3" id="KW-1133">Transmembrane helix</keyword>
<keyword evidence="1 5" id="KW-0489">Methyltransferase</keyword>
<dbReference type="EMBL" id="JAENIL010000027">
    <property type="protein sequence ID" value="MBK1878231.1"/>
    <property type="molecule type" value="Genomic_DNA"/>
</dbReference>
<dbReference type="AlphaFoldDB" id="A0A934RX94"/>
<evidence type="ECO:0000256" key="2">
    <source>
        <dbReference type="ARBA" id="ARBA00022679"/>
    </source>
</evidence>
<gene>
    <name evidence="5" type="ORF">JIN87_15230</name>
</gene>
<dbReference type="Proteomes" id="UP000617628">
    <property type="component" value="Unassembled WGS sequence"/>
</dbReference>
<dbReference type="SUPFAM" id="SSF53335">
    <property type="entry name" value="S-adenosyl-L-methionine-dependent methyltransferases"/>
    <property type="match status" value="1"/>
</dbReference>
<evidence type="ECO:0000256" key="3">
    <source>
        <dbReference type="SAM" id="Phobius"/>
    </source>
</evidence>
<protein>
    <submittedName>
        <fullName evidence="5">Class I SAM-dependent methyltransferase</fullName>
    </submittedName>
</protein>
<dbReference type="Gene3D" id="3.40.50.150">
    <property type="entry name" value="Vaccinia Virus protein VP39"/>
    <property type="match status" value="1"/>
</dbReference>
<sequence>MPKPILIHSAIYQLLRTARDLRPNKASSNNWNAFLNQLSFNPNSKSALEIEYNDETIASLDLTDKNLKLYKRGDTAARAQETQALTQQKDNNQRFFQEAAQTLANFYEKNATAIENQMGTGKDDEEKSLLERESDFHDAWAADASSTKIDVIKQHQVCTAPEIKYILEQVGDLKGKNVLEIGCGLGETSVYMALQGANVYASDLSPGMLKHAEKLAEEYNVKIHTLCGDAGQLAQLTDTRFDFVYAANILHHADIIAVIEQVKQLMKPGAVFASWDPVAYNPAINAYRKMAMEVRTEDEHPLTRSDINWVKSRFEHSNSRYYWLSTLSIFLLFYFWKRKDPNKERYWKVVLEESEQWAPIYKPLKRLDDVLLKLIPPLRLLCWNVVLVCRNPID</sequence>
<dbReference type="InterPro" id="IPR041698">
    <property type="entry name" value="Methyltransf_25"/>
</dbReference>
<reference evidence="5" key="1">
    <citation type="submission" date="2021-01" db="EMBL/GenBank/DDBJ databases">
        <title>Modified the classification status of verrucomicrobia.</title>
        <authorList>
            <person name="Feng X."/>
        </authorList>
    </citation>
    <scope>NUCLEOTIDE SEQUENCE</scope>
    <source>
        <strain evidence="5">KCTC 13126</strain>
    </source>
</reference>
<feature type="transmembrane region" description="Helical" evidence="3">
    <location>
        <begin position="320"/>
        <end position="336"/>
    </location>
</feature>
<evidence type="ECO:0000313" key="6">
    <source>
        <dbReference type="Proteomes" id="UP000617628"/>
    </source>
</evidence>